<dbReference type="GO" id="GO:0008840">
    <property type="term" value="F:4-hydroxy-tetrahydrodipicolinate synthase activity"/>
    <property type="evidence" value="ECO:0007669"/>
    <property type="project" value="TreeGrafter"/>
</dbReference>
<name>A0AAU7CHF0_9BACT</name>
<evidence type="ECO:0000313" key="2">
    <source>
        <dbReference type="EMBL" id="XBH04883.1"/>
    </source>
</evidence>
<reference evidence="2" key="1">
    <citation type="submission" date="2024-05" db="EMBL/GenBank/DDBJ databases">
        <title>Planctomycetes of the genus Singulisphaera possess chitinolytic capabilities.</title>
        <authorList>
            <person name="Ivanova A."/>
        </authorList>
    </citation>
    <scope>NUCLEOTIDE SEQUENCE</scope>
    <source>
        <strain evidence="2">Ch08T</strain>
    </source>
</reference>
<dbReference type="SUPFAM" id="SSF51569">
    <property type="entry name" value="Aldolase"/>
    <property type="match status" value="1"/>
</dbReference>
<dbReference type="RefSeq" id="WP_406697685.1">
    <property type="nucleotide sequence ID" value="NZ_CP155447.1"/>
</dbReference>
<dbReference type="PANTHER" id="PTHR12128">
    <property type="entry name" value="DIHYDRODIPICOLINATE SYNTHASE"/>
    <property type="match status" value="1"/>
</dbReference>
<dbReference type="PANTHER" id="PTHR12128:SF51">
    <property type="entry name" value="BLL4205 PROTEIN"/>
    <property type="match status" value="1"/>
</dbReference>
<protein>
    <submittedName>
        <fullName evidence="2">Dihydrodipicolinate synthase family protein</fullName>
    </submittedName>
</protein>
<evidence type="ECO:0000256" key="1">
    <source>
        <dbReference type="ARBA" id="ARBA00023239"/>
    </source>
</evidence>
<organism evidence="2">
    <name type="scientific">Singulisphaera sp. Ch08</name>
    <dbReference type="NCBI Taxonomy" id="3120278"/>
    <lineage>
        <taxon>Bacteria</taxon>
        <taxon>Pseudomonadati</taxon>
        <taxon>Planctomycetota</taxon>
        <taxon>Planctomycetia</taxon>
        <taxon>Isosphaerales</taxon>
        <taxon>Isosphaeraceae</taxon>
        <taxon>Singulisphaera</taxon>
    </lineage>
</organism>
<dbReference type="SMART" id="SM01130">
    <property type="entry name" value="DHDPS"/>
    <property type="match status" value="1"/>
</dbReference>
<dbReference type="Pfam" id="PF00701">
    <property type="entry name" value="DHDPS"/>
    <property type="match status" value="1"/>
</dbReference>
<accession>A0AAU7CHF0</accession>
<dbReference type="EMBL" id="CP155447">
    <property type="protein sequence ID" value="XBH04883.1"/>
    <property type="molecule type" value="Genomic_DNA"/>
</dbReference>
<proteinExistence type="predicted"/>
<sequence>MANLIEARIGDPLRRGLAIPACPLALTAERRLDERRQRALVRYYAEAGAGGLAVGVHTTQFAIRDPAIGLFEPLLGLVAEELDRADRRGGTPLVRISGVCGRTEQALAEARLARDCGYHAALLSLAALGGASEDELIAHVRAVAEVIPLVGFYLQPAVGGRVLPFSFWRRFAEIENVVAIKIAPFNRYQTLDVVRAVVEAGRDDLVLYTGNDDNIVIDLLTPFRFETKGQTHDRRIVGGLLGHWAVWTRRAVELLDECHRLTASGEAVPAALLRRNVEVTDANAAVFDAANGFAGCIAGIHEVLRRQGLLEGLWCLDPAETLGPGQAQEIDRVCRAYPHLTDDLFVRENLDRWLSG</sequence>
<keyword evidence="1" id="KW-0456">Lyase</keyword>
<dbReference type="Gene3D" id="3.20.20.70">
    <property type="entry name" value="Aldolase class I"/>
    <property type="match status" value="1"/>
</dbReference>
<dbReference type="InterPro" id="IPR013785">
    <property type="entry name" value="Aldolase_TIM"/>
</dbReference>
<dbReference type="AlphaFoldDB" id="A0AAU7CHF0"/>
<dbReference type="InterPro" id="IPR002220">
    <property type="entry name" value="DapA-like"/>
</dbReference>
<gene>
    <name evidence="2" type="ORF">V5E97_02360</name>
</gene>